<protein>
    <submittedName>
        <fullName evidence="1">Uncharacterized protein</fullName>
    </submittedName>
</protein>
<accession>A0A4S2LC77</accession>
<evidence type="ECO:0000313" key="2">
    <source>
        <dbReference type="Proteomes" id="UP000308267"/>
    </source>
</evidence>
<dbReference type="Proteomes" id="UP000308267">
    <property type="component" value="Unassembled WGS sequence"/>
</dbReference>
<name>A0A4S2LC77_OPIFE</name>
<keyword evidence="2" id="KW-1185">Reference proteome</keyword>
<organism evidence="1 2">
    <name type="scientific">Opisthorchis felineus</name>
    <dbReference type="NCBI Taxonomy" id="147828"/>
    <lineage>
        <taxon>Eukaryota</taxon>
        <taxon>Metazoa</taxon>
        <taxon>Spiralia</taxon>
        <taxon>Lophotrochozoa</taxon>
        <taxon>Platyhelminthes</taxon>
        <taxon>Trematoda</taxon>
        <taxon>Digenea</taxon>
        <taxon>Opisthorchiida</taxon>
        <taxon>Opisthorchiata</taxon>
        <taxon>Opisthorchiidae</taxon>
        <taxon>Opisthorchis</taxon>
    </lineage>
</organism>
<sequence>MRVCVCVCVYVCSPRNHSDSVETPDIHRKHVWIGKSDPFPLTGSA</sequence>
<reference evidence="1 2" key="1">
    <citation type="journal article" date="2019" name="BMC Genomics">
        <title>New insights from Opisthorchis felineus genome: update on genomics of the epidemiologically important liver flukes.</title>
        <authorList>
            <person name="Ershov N.I."/>
            <person name="Mordvinov V.A."/>
            <person name="Prokhortchouk E.B."/>
            <person name="Pakharukova M.Y."/>
            <person name="Gunbin K.V."/>
            <person name="Ustyantsev K."/>
            <person name="Genaev M.A."/>
            <person name="Blinov A.G."/>
            <person name="Mazur A."/>
            <person name="Boulygina E."/>
            <person name="Tsygankova S."/>
            <person name="Khrameeva E."/>
            <person name="Chekanov N."/>
            <person name="Fan G."/>
            <person name="Xiao A."/>
            <person name="Zhang H."/>
            <person name="Xu X."/>
            <person name="Yang H."/>
            <person name="Solovyev V."/>
            <person name="Lee S.M."/>
            <person name="Liu X."/>
            <person name="Afonnikov D.A."/>
            <person name="Skryabin K.G."/>
        </authorList>
    </citation>
    <scope>NUCLEOTIDE SEQUENCE [LARGE SCALE GENOMIC DNA]</scope>
    <source>
        <strain evidence="1">AK-0245</strain>
        <tissue evidence="1">Whole organism</tissue>
    </source>
</reference>
<dbReference type="EMBL" id="SJOL01009386">
    <property type="protein sequence ID" value="TGZ57907.1"/>
    <property type="molecule type" value="Genomic_DNA"/>
</dbReference>
<gene>
    <name evidence="1" type="ORF">CRM22_009810</name>
</gene>
<proteinExistence type="predicted"/>
<comment type="caution">
    <text evidence="1">The sequence shown here is derived from an EMBL/GenBank/DDBJ whole genome shotgun (WGS) entry which is preliminary data.</text>
</comment>
<dbReference type="AlphaFoldDB" id="A0A4S2LC77"/>
<evidence type="ECO:0000313" key="1">
    <source>
        <dbReference type="EMBL" id="TGZ57907.1"/>
    </source>
</evidence>